<protein>
    <submittedName>
        <fullName evidence="2">Uncharacterized protein</fullName>
    </submittedName>
</protein>
<evidence type="ECO:0000256" key="1">
    <source>
        <dbReference type="SAM" id="SignalP"/>
    </source>
</evidence>
<evidence type="ECO:0000313" key="3">
    <source>
        <dbReference type="Proteomes" id="UP000254326"/>
    </source>
</evidence>
<keyword evidence="1" id="KW-0732">Signal</keyword>
<feature type="chain" id="PRO_5017017837" evidence="1">
    <location>
        <begin position="28"/>
        <end position="90"/>
    </location>
</feature>
<evidence type="ECO:0000313" key="2">
    <source>
        <dbReference type="EMBL" id="RDL45670.1"/>
    </source>
</evidence>
<organism evidence="2 3">
    <name type="scientific">Marinomonas piezotolerans</name>
    <dbReference type="NCBI Taxonomy" id="2213058"/>
    <lineage>
        <taxon>Bacteria</taxon>
        <taxon>Pseudomonadati</taxon>
        <taxon>Pseudomonadota</taxon>
        <taxon>Gammaproteobacteria</taxon>
        <taxon>Oceanospirillales</taxon>
        <taxon>Oceanospirillaceae</taxon>
        <taxon>Marinomonas</taxon>
    </lineage>
</organism>
<gene>
    <name evidence="2" type="ORF">DN730_01050</name>
</gene>
<feature type="signal peptide" evidence="1">
    <location>
        <begin position="1"/>
        <end position="27"/>
    </location>
</feature>
<dbReference type="EMBL" id="QKRA01000001">
    <property type="protein sequence ID" value="RDL45670.1"/>
    <property type="molecule type" value="Genomic_DNA"/>
</dbReference>
<dbReference type="OrthoDB" id="6107700at2"/>
<accession>A0A370UCZ7</accession>
<name>A0A370UCZ7_9GAMM</name>
<proteinExistence type="predicted"/>
<dbReference type="RefSeq" id="WP_115466259.1">
    <property type="nucleotide sequence ID" value="NZ_QKRA01000001.1"/>
</dbReference>
<reference evidence="2 3" key="1">
    <citation type="submission" date="2018-06" db="EMBL/GenBank/DDBJ databases">
        <title>Marinomonas sp. YLB-05 draft genome sequence.</title>
        <authorList>
            <person name="Yu L."/>
            <person name="Tang X."/>
        </authorList>
    </citation>
    <scope>NUCLEOTIDE SEQUENCE [LARGE SCALE GENOMIC DNA]</scope>
    <source>
        <strain evidence="2 3">YLB-05</strain>
    </source>
</reference>
<comment type="caution">
    <text evidence="2">The sequence shown here is derived from an EMBL/GenBank/DDBJ whole genome shotgun (WGS) entry which is preliminary data.</text>
</comment>
<keyword evidence="3" id="KW-1185">Reference proteome</keyword>
<dbReference type="AlphaFoldDB" id="A0A370UCZ7"/>
<sequence length="90" mass="10023">MTKCAIQKITKSIVAIAVAMFGAGAMAQTPDACTDKLERYLATLEKNVASEYISPRQKEASQKLIDKAKRLRADEEFVYTDCAVFDKLLF</sequence>
<dbReference type="Proteomes" id="UP000254326">
    <property type="component" value="Unassembled WGS sequence"/>
</dbReference>